<proteinExistence type="predicted"/>
<sequence length="96" mass="10635">MPLFFYLLRMPLSGVAQQDREIRRGARGLAEGGLGASRLGYQDGVWVGLAVGHMGEGGDAFRTHEVAQTLQVHHHKKISYLFVIPLTVNNLHVKSR</sequence>
<gene>
    <name evidence="1" type="ORF">C1H46_028920</name>
</gene>
<name>A0A540LGA8_MALBA</name>
<evidence type="ECO:0000313" key="2">
    <source>
        <dbReference type="Proteomes" id="UP000315295"/>
    </source>
</evidence>
<comment type="caution">
    <text evidence="1">The sequence shown here is derived from an EMBL/GenBank/DDBJ whole genome shotgun (WGS) entry which is preliminary data.</text>
</comment>
<keyword evidence="2" id="KW-1185">Reference proteome</keyword>
<accession>A0A540LGA8</accession>
<organism evidence="1 2">
    <name type="scientific">Malus baccata</name>
    <name type="common">Siberian crab apple</name>
    <name type="synonym">Pyrus baccata</name>
    <dbReference type="NCBI Taxonomy" id="106549"/>
    <lineage>
        <taxon>Eukaryota</taxon>
        <taxon>Viridiplantae</taxon>
        <taxon>Streptophyta</taxon>
        <taxon>Embryophyta</taxon>
        <taxon>Tracheophyta</taxon>
        <taxon>Spermatophyta</taxon>
        <taxon>Magnoliopsida</taxon>
        <taxon>eudicotyledons</taxon>
        <taxon>Gunneridae</taxon>
        <taxon>Pentapetalae</taxon>
        <taxon>rosids</taxon>
        <taxon>fabids</taxon>
        <taxon>Rosales</taxon>
        <taxon>Rosaceae</taxon>
        <taxon>Amygdaloideae</taxon>
        <taxon>Maleae</taxon>
        <taxon>Malus</taxon>
    </lineage>
</organism>
<dbReference type="AlphaFoldDB" id="A0A540LGA8"/>
<reference evidence="1 2" key="1">
    <citation type="journal article" date="2019" name="G3 (Bethesda)">
        <title>Sequencing of a Wild Apple (Malus baccata) Genome Unravels the Differences Between Cultivated and Wild Apple Species Regarding Disease Resistance and Cold Tolerance.</title>
        <authorList>
            <person name="Chen X."/>
        </authorList>
    </citation>
    <scope>NUCLEOTIDE SEQUENCE [LARGE SCALE GENOMIC DNA]</scope>
    <source>
        <strain evidence="2">cv. Shandingzi</strain>
        <tissue evidence="1">Leaves</tissue>
    </source>
</reference>
<dbReference type="Proteomes" id="UP000315295">
    <property type="component" value="Unassembled WGS sequence"/>
</dbReference>
<dbReference type="EMBL" id="VIEB01000594">
    <property type="protein sequence ID" value="TQD85508.1"/>
    <property type="molecule type" value="Genomic_DNA"/>
</dbReference>
<protein>
    <submittedName>
        <fullName evidence="1">Uncharacterized protein</fullName>
    </submittedName>
</protein>
<evidence type="ECO:0000313" key="1">
    <source>
        <dbReference type="EMBL" id="TQD85508.1"/>
    </source>
</evidence>